<dbReference type="GO" id="GO:0003676">
    <property type="term" value="F:nucleic acid binding"/>
    <property type="evidence" value="ECO:0007669"/>
    <property type="project" value="InterPro"/>
</dbReference>
<dbReference type="InterPro" id="IPR036397">
    <property type="entry name" value="RNaseH_sf"/>
</dbReference>
<protein>
    <submittedName>
        <fullName evidence="2">IS3 family transposase</fullName>
    </submittedName>
</protein>
<dbReference type="EMBL" id="QZDT01000194">
    <property type="protein sequence ID" value="NBJ95728.1"/>
    <property type="molecule type" value="Genomic_DNA"/>
</dbReference>
<dbReference type="InterPro" id="IPR048020">
    <property type="entry name" value="Transpos_IS3"/>
</dbReference>
<dbReference type="Pfam" id="PF00665">
    <property type="entry name" value="rve"/>
    <property type="match status" value="1"/>
</dbReference>
<dbReference type="RefSeq" id="WP_160562567.1">
    <property type="nucleotide sequence ID" value="NZ_QZDT01000194.1"/>
</dbReference>
<dbReference type="InterPro" id="IPR050900">
    <property type="entry name" value="Transposase_IS3/IS150/IS904"/>
</dbReference>
<dbReference type="OrthoDB" id="568465at2"/>
<reference evidence="2" key="1">
    <citation type="submission" date="2018-09" db="EMBL/GenBank/DDBJ databases">
        <title>Murine metabolic-syndrome-specific gut microbial biobank.</title>
        <authorList>
            <person name="Liu C."/>
        </authorList>
    </citation>
    <scope>NUCLEOTIDE SEQUENCE</scope>
    <source>
        <strain evidence="2">D42-62</strain>
    </source>
</reference>
<dbReference type="Gene3D" id="3.30.420.10">
    <property type="entry name" value="Ribonuclease H-like superfamily/Ribonuclease H"/>
    <property type="match status" value="1"/>
</dbReference>
<keyword evidence="3" id="KW-1185">Reference proteome</keyword>
<dbReference type="Proteomes" id="UP001154420">
    <property type="component" value="Unassembled WGS sequence"/>
</dbReference>
<feature type="non-terminal residue" evidence="2">
    <location>
        <position position="1"/>
    </location>
</feature>
<dbReference type="PANTHER" id="PTHR46889:SF4">
    <property type="entry name" value="TRANSPOSASE INSO FOR INSERTION SEQUENCE ELEMENT IS911B-RELATED"/>
    <property type="match status" value="1"/>
</dbReference>
<dbReference type="SUPFAM" id="SSF53098">
    <property type="entry name" value="Ribonuclease H-like"/>
    <property type="match status" value="1"/>
</dbReference>
<comment type="caution">
    <text evidence="2">The sequence shown here is derived from an EMBL/GenBank/DDBJ whole genome shotgun (WGS) entry which is preliminary data.</text>
</comment>
<dbReference type="NCBIfam" id="NF033516">
    <property type="entry name" value="transpos_IS3"/>
    <property type="match status" value="1"/>
</dbReference>
<dbReference type="PROSITE" id="PS50994">
    <property type="entry name" value="INTEGRASE"/>
    <property type="match status" value="1"/>
</dbReference>
<evidence type="ECO:0000259" key="1">
    <source>
        <dbReference type="PROSITE" id="PS50994"/>
    </source>
</evidence>
<sequence length="226" mass="26305">SGNPGYRMMRVYLLRAKISLSNTTVLKYMQELGIRSTVTPKKPAYKKGDCYKKFENHLNRKFHAEKPNEKWCTDFTYIFMEDGRKRYNCSIIDLFDRSVVAALNSSHIDAELAVQTLKAALERNYHPKNLMLHSDQGSQYTSRAFTDYCKEEGIEQSMSKAGCPYDNSPMESFYGTFKAEFISKHRFSTDEELNNATMDYAYAYYNHIRPHSSNGYMTPFEKRMQA</sequence>
<name>A0A9X5BL59_9FIRM</name>
<evidence type="ECO:0000313" key="2">
    <source>
        <dbReference type="EMBL" id="NBJ95728.1"/>
    </source>
</evidence>
<gene>
    <name evidence="2" type="ORF">D5281_25370</name>
</gene>
<dbReference type="GO" id="GO:0015074">
    <property type="term" value="P:DNA integration"/>
    <property type="evidence" value="ECO:0007669"/>
    <property type="project" value="InterPro"/>
</dbReference>
<dbReference type="InterPro" id="IPR001584">
    <property type="entry name" value="Integrase_cat-core"/>
</dbReference>
<dbReference type="PANTHER" id="PTHR46889">
    <property type="entry name" value="TRANSPOSASE INSF FOR INSERTION SEQUENCE IS3B-RELATED"/>
    <property type="match status" value="1"/>
</dbReference>
<evidence type="ECO:0000313" key="3">
    <source>
        <dbReference type="Proteomes" id="UP001154420"/>
    </source>
</evidence>
<dbReference type="Pfam" id="PF13333">
    <property type="entry name" value="rve_2"/>
    <property type="match status" value="1"/>
</dbReference>
<organism evidence="2 3">
    <name type="scientific">Parablautia muri</name>
    <dbReference type="NCBI Taxonomy" id="2320879"/>
    <lineage>
        <taxon>Bacteria</taxon>
        <taxon>Bacillati</taxon>
        <taxon>Bacillota</taxon>
        <taxon>Clostridia</taxon>
        <taxon>Lachnospirales</taxon>
        <taxon>Lachnospiraceae</taxon>
        <taxon>Parablautia</taxon>
    </lineage>
</organism>
<feature type="domain" description="Integrase catalytic" evidence="1">
    <location>
        <begin position="63"/>
        <end position="226"/>
    </location>
</feature>
<dbReference type="InterPro" id="IPR012337">
    <property type="entry name" value="RNaseH-like_sf"/>
</dbReference>
<proteinExistence type="predicted"/>
<accession>A0A9X5BL59</accession>
<dbReference type="AlphaFoldDB" id="A0A9X5BL59"/>